<dbReference type="InterPro" id="IPR050955">
    <property type="entry name" value="Plant_Biomass_Hydrol_Est"/>
</dbReference>
<feature type="chain" id="PRO_5038094157" description="Polyhydroxybutyrate depolymerase" evidence="3">
    <location>
        <begin position="26"/>
        <end position="302"/>
    </location>
</feature>
<evidence type="ECO:0000256" key="3">
    <source>
        <dbReference type="SAM" id="SignalP"/>
    </source>
</evidence>
<dbReference type="PROSITE" id="PS51257">
    <property type="entry name" value="PROKAR_LIPOPROTEIN"/>
    <property type="match status" value="1"/>
</dbReference>
<dbReference type="InterPro" id="IPR010126">
    <property type="entry name" value="Esterase_phb"/>
</dbReference>
<comment type="caution">
    <text evidence="4">The sequence shown here is derived from an EMBL/GenBank/DDBJ whole genome shotgun (WGS) entry which is preliminary data.</text>
</comment>
<dbReference type="Pfam" id="PF10503">
    <property type="entry name" value="Esterase_PHB"/>
    <property type="match status" value="1"/>
</dbReference>
<sequence length="302" mass="31291">MPRFARALSALVLLAGAVACVPAEAGDVIPVGRSDHTIVVDGQTRTFHVYRPSELPAEAPLVVMLHGAFGSGAQAERDYGWNPMADTGRFVVAYPDGLSRAWNVGAGCCGKPGAQDIDDVAFVTAVVTVIRRDLPVDPSRVYATGMSNGAMLSYRLACDTDLFAAIAPVAGTLLGQCPQPGRSSLIHIHGLTDRRVRYDGSPGIGQVAVDGPPVPDLITRWRTAGGCGAAAVRTEGPSTISTATCANGRAVDLVTVSGAGHQWPGGRDSALREALGLDEPSNAFAATTTIWTFFAAQRGPGG</sequence>
<gene>
    <name evidence="4" type="primary">lpqP</name>
    <name evidence="4" type="ORF">Aph01nite_33430</name>
</gene>
<evidence type="ECO:0000313" key="5">
    <source>
        <dbReference type="Proteomes" id="UP000640052"/>
    </source>
</evidence>
<evidence type="ECO:0000256" key="2">
    <source>
        <dbReference type="ARBA" id="ARBA00022801"/>
    </source>
</evidence>
<dbReference type="RefSeq" id="WP_204041764.1">
    <property type="nucleotide sequence ID" value="NZ_BOOA01000024.1"/>
</dbReference>
<reference evidence="4" key="1">
    <citation type="submission" date="2021-01" db="EMBL/GenBank/DDBJ databases">
        <title>Whole genome shotgun sequence of Acrocarpospora phusangensis NBRC 108782.</title>
        <authorList>
            <person name="Komaki H."/>
            <person name="Tamura T."/>
        </authorList>
    </citation>
    <scope>NUCLEOTIDE SEQUENCE</scope>
    <source>
        <strain evidence="4">NBRC 108782</strain>
    </source>
</reference>
<dbReference type="GO" id="GO:0016787">
    <property type="term" value="F:hydrolase activity"/>
    <property type="evidence" value="ECO:0007669"/>
    <property type="project" value="UniProtKB-KW"/>
</dbReference>
<keyword evidence="2" id="KW-0378">Hydrolase</keyword>
<dbReference type="GO" id="GO:0005576">
    <property type="term" value="C:extracellular region"/>
    <property type="evidence" value="ECO:0007669"/>
    <property type="project" value="InterPro"/>
</dbReference>
<dbReference type="SUPFAM" id="SSF53474">
    <property type="entry name" value="alpha/beta-Hydrolases"/>
    <property type="match status" value="1"/>
</dbReference>
<dbReference type="PANTHER" id="PTHR43037:SF1">
    <property type="entry name" value="BLL1128 PROTEIN"/>
    <property type="match status" value="1"/>
</dbReference>
<dbReference type="AlphaFoldDB" id="A0A919QCR3"/>
<feature type="signal peptide" evidence="3">
    <location>
        <begin position="1"/>
        <end position="25"/>
    </location>
</feature>
<keyword evidence="1 3" id="KW-0732">Signal</keyword>
<name>A0A919QCR3_9ACTN</name>
<keyword evidence="5" id="KW-1185">Reference proteome</keyword>
<dbReference type="PANTHER" id="PTHR43037">
    <property type="entry name" value="UNNAMED PRODUCT-RELATED"/>
    <property type="match status" value="1"/>
</dbReference>
<organism evidence="4 5">
    <name type="scientific">Acrocarpospora phusangensis</name>
    <dbReference type="NCBI Taxonomy" id="1070424"/>
    <lineage>
        <taxon>Bacteria</taxon>
        <taxon>Bacillati</taxon>
        <taxon>Actinomycetota</taxon>
        <taxon>Actinomycetes</taxon>
        <taxon>Streptosporangiales</taxon>
        <taxon>Streptosporangiaceae</taxon>
        <taxon>Acrocarpospora</taxon>
    </lineage>
</organism>
<evidence type="ECO:0008006" key="6">
    <source>
        <dbReference type="Google" id="ProtNLM"/>
    </source>
</evidence>
<evidence type="ECO:0000313" key="4">
    <source>
        <dbReference type="EMBL" id="GIH25033.1"/>
    </source>
</evidence>
<accession>A0A919QCR3</accession>
<evidence type="ECO:0000256" key="1">
    <source>
        <dbReference type="ARBA" id="ARBA00022729"/>
    </source>
</evidence>
<proteinExistence type="predicted"/>
<protein>
    <recommendedName>
        <fullName evidence="6">Polyhydroxybutyrate depolymerase</fullName>
    </recommendedName>
</protein>
<dbReference type="EMBL" id="BOOA01000024">
    <property type="protein sequence ID" value="GIH25033.1"/>
    <property type="molecule type" value="Genomic_DNA"/>
</dbReference>
<dbReference type="Proteomes" id="UP000640052">
    <property type="component" value="Unassembled WGS sequence"/>
</dbReference>
<dbReference type="Gene3D" id="3.40.50.1820">
    <property type="entry name" value="alpha/beta hydrolase"/>
    <property type="match status" value="1"/>
</dbReference>
<dbReference type="InterPro" id="IPR029058">
    <property type="entry name" value="AB_hydrolase_fold"/>
</dbReference>